<dbReference type="Pfam" id="PF17827">
    <property type="entry name" value="PrmC_N"/>
    <property type="match status" value="1"/>
</dbReference>
<feature type="binding site" evidence="5">
    <location>
        <begin position="188"/>
        <end position="191"/>
    </location>
    <ligand>
        <name>substrate</name>
    </ligand>
</feature>
<organism evidence="8 9">
    <name type="scientific">Vagococcus hydrophili</name>
    <dbReference type="NCBI Taxonomy" id="2714947"/>
    <lineage>
        <taxon>Bacteria</taxon>
        <taxon>Bacillati</taxon>
        <taxon>Bacillota</taxon>
        <taxon>Bacilli</taxon>
        <taxon>Lactobacillales</taxon>
        <taxon>Enterococcaceae</taxon>
        <taxon>Vagococcus</taxon>
    </lineage>
</organism>
<dbReference type="InterPro" id="IPR040758">
    <property type="entry name" value="PrmC_N"/>
</dbReference>
<evidence type="ECO:0000256" key="4">
    <source>
        <dbReference type="ARBA" id="ARBA00048391"/>
    </source>
</evidence>
<evidence type="ECO:0000313" key="9">
    <source>
        <dbReference type="Proteomes" id="UP000501747"/>
    </source>
</evidence>
<dbReference type="CDD" id="cd02440">
    <property type="entry name" value="AdoMet_MTases"/>
    <property type="match status" value="1"/>
</dbReference>
<evidence type="ECO:0000259" key="7">
    <source>
        <dbReference type="Pfam" id="PF17827"/>
    </source>
</evidence>
<dbReference type="InterPro" id="IPR019874">
    <property type="entry name" value="RF_methyltr_PrmC"/>
</dbReference>
<dbReference type="KEGG" id="vhy:G7082_10880"/>
<dbReference type="GO" id="GO:0102559">
    <property type="term" value="F:peptide chain release factor N(5)-glutamine methyltransferase activity"/>
    <property type="evidence" value="ECO:0007669"/>
    <property type="project" value="UniProtKB-EC"/>
</dbReference>
<dbReference type="GO" id="GO:0032259">
    <property type="term" value="P:methylation"/>
    <property type="evidence" value="ECO:0007669"/>
    <property type="project" value="UniProtKB-KW"/>
</dbReference>
<dbReference type="InterPro" id="IPR004556">
    <property type="entry name" value="HemK-like"/>
</dbReference>
<dbReference type="Gene3D" id="3.40.50.150">
    <property type="entry name" value="Vaccinia Virus protein VP39"/>
    <property type="match status" value="1"/>
</dbReference>
<dbReference type="InterPro" id="IPR001091">
    <property type="entry name" value="RM_Methyltransferase"/>
</dbReference>
<dbReference type="Proteomes" id="UP000501747">
    <property type="component" value="Chromosome"/>
</dbReference>
<dbReference type="HAMAP" id="MF_02126">
    <property type="entry name" value="RF_methyltr_PrmC"/>
    <property type="match status" value="1"/>
</dbReference>
<dbReference type="Pfam" id="PF05175">
    <property type="entry name" value="MTS"/>
    <property type="match status" value="1"/>
</dbReference>
<dbReference type="EC" id="2.1.1.297" evidence="5"/>
<proteinExistence type="inferred from homology"/>
<dbReference type="PANTHER" id="PTHR18895">
    <property type="entry name" value="HEMK METHYLTRANSFERASE"/>
    <property type="match status" value="1"/>
</dbReference>
<keyword evidence="9" id="KW-1185">Reference proteome</keyword>
<dbReference type="PANTHER" id="PTHR18895:SF74">
    <property type="entry name" value="MTRF1L RELEASE FACTOR GLUTAMINE METHYLTRANSFERASE"/>
    <property type="match status" value="1"/>
</dbReference>
<dbReference type="SUPFAM" id="SSF53335">
    <property type="entry name" value="S-adenosyl-L-methionine-dependent methyltransferases"/>
    <property type="match status" value="1"/>
</dbReference>
<dbReference type="AlphaFoldDB" id="A0A6G8AV87"/>
<evidence type="ECO:0000313" key="8">
    <source>
        <dbReference type="EMBL" id="QIL48974.1"/>
    </source>
</evidence>
<dbReference type="PRINTS" id="PR00508">
    <property type="entry name" value="S21N4MTFRASE"/>
</dbReference>
<feature type="binding site" evidence="5">
    <location>
        <position position="145"/>
    </location>
    <ligand>
        <name>S-adenosyl-L-methionine</name>
        <dbReference type="ChEBI" id="CHEBI:59789"/>
    </ligand>
</feature>
<comment type="similarity">
    <text evidence="5">Belongs to the protein N5-glutamine methyltransferase family. PrmC subfamily.</text>
</comment>
<reference evidence="8 9" key="1">
    <citation type="submission" date="2020-03" db="EMBL/GenBank/DDBJ databases">
        <title>Vagococcus sp. nov., isolated from beetles.</title>
        <authorList>
            <person name="Hyun D.-W."/>
            <person name="Bae J.-W."/>
        </authorList>
    </citation>
    <scope>NUCLEOTIDE SEQUENCE [LARGE SCALE GENOMIC DNA]</scope>
    <source>
        <strain evidence="8 9">HDW17B</strain>
    </source>
</reference>
<feature type="binding site" evidence="5">
    <location>
        <begin position="122"/>
        <end position="126"/>
    </location>
    <ligand>
        <name>S-adenosyl-L-methionine</name>
        <dbReference type="ChEBI" id="CHEBI:59789"/>
    </ligand>
</feature>
<evidence type="ECO:0000256" key="5">
    <source>
        <dbReference type="HAMAP-Rule" id="MF_02126"/>
    </source>
</evidence>
<evidence type="ECO:0000256" key="3">
    <source>
        <dbReference type="ARBA" id="ARBA00022691"/>
    </source>
</evidence>
<dbReference type="InterPro" id="IPR007848">
    <property type="entry name" value="Small_mtfrase_dom"/>
</dbReference>
<dbReference type="InterPro" id="IPR029063">
    <property type="entry name" value="SAM-dependent_MTases_sf"/>
</dbReference>
<feature type="domain" description="Release factor glutamine methyltransferase N-terminal" evidence="7">
    <location>
        <begin position="10"/>
        <end position="78"/>
    </location>
</feature>
<dbReference type="PROSITE" id="PS00092">
    <property type="entry name" value="N6_MTASE"/>
    <property type="match status" value="1"/>
</dbReference>
<protein>
    <recommendedName>
        <fullName evidence="5">Release factor glutamine methyltransferase</fullName>
        <shortName evidence="5">RF MTase</shortName>
        <ecNumber evidence="5">2.1.1.297</ecNumber>
    </recommendedName>
    <alternativeName>
        <fullName evidence="5">N5-glutamine methyltransferase PrmC</fullName>
    </alternativeName>
    <alternativeName>
        <fullName evidence="5">Protein-(glutamine-N5) MTase PrmC</fullName>
    </alternativeName>
    <alternativeName>
        <fullName evidence="5">Protein-glutamine N-methyltransferase PrmC</fullName>
    </alternativeName>
</protein>
<dbReference type="InterPro" id="IPR002052">
    <property type="entry name" value="DNA_methylase_N6_adenine_CS"/>
</dbReference>
<dbReference type="InterPro" id="IPR050320">
    <property type="entry name" value="N5-glutamine_MTase"/>
</dbReference>
<keyword evidence="2 5" id="KW-0808">Transferase</keyword>
<dbReference type="NCBIfam" id="TIGR00536">
    <property type="entry name" value="hemK_fam"/>
    <property type="match status" value="1"/>
</dbReference>
<comment type="catalytic activity">
    <reaction evidence="4 5">
        <text>L-glutaminyl-[peptide chain release factor] + S-adenosyl-L-methionine = N(5)-methyl-L-glutaminyl-[peptide chain release factor] + S-adenosyl-L-homocysteine + H(+)</text>
        <dbReference type="Rhea" id="RHEA:42896"/>
        <dbReference type="Rhea" id="RHEA-COMP:10271"/>
        <dbReference type="Rhea" id="RHEA-COMP:10272"/>
        <dbReference type="ChEBI" id="CHEBI:15378"/>
        <dbReference type="ChEBI" id="CHEBI:30011"/>
        <dbReference type="ChEBI" id="CHEBI:57856"/>
        <dbReference type="ChEBI" id="CHEBI:59789"/>
        <dbReference type="ChEBI" id="CHEBI:61891"/>
        <dbReference type="EC" id="2.1.1.297"/>
    </reaction>
</comment>
<name>A0A6G8AV87_9ENTE</name>
<keyword evidence="3 5" id="KW-0949">S-adenosyl-L-methionine</keyword>
<sequence>MVNQPTTYFEVLKWASSFLEEKNCEKYIAEYLLLEKKEWSKTDLLLHFKQEMPEKERAAYEEDISKIIAHQPVQYLIGSCEFYGRRFKVTEDTLIPRPETEELVDLIIKENRDNPKTVVDIGTGTGAIGLSLKLEVPRWGISCLDISKEALLVAKENANHLEASVDFLESDVLSNWNKDQEIDIIVSNPPYISYNEWEKMDVSVREHEPKLALFAENNGLAIYEKIAKEAKEVLKKEGKIYLEIGYLQGEVVKNIFKEQFPDKHIEVIKDMNQMDRIIKVI</sequence>
<evidence type="ECO:0000259" key="6">
    <source>
        <dbReference type="Pfam" id="PF05175"/>
    </source>
</evidence>
<gene>
    <name evidence="5 8" type="primary">prmC</name>
    <name evidence="8" type="ORF">G7082_10880</name>
</gene>
<dbReference type="EMBL" id="CP049887">
    <property type="protein sequence ID" value="QIL48974.1"/>
    <property type="molecule type" value="Genomic_DNA"/>
</dbReference>
<evidence type="ECO:0000256" key="1">
    <source>
        <dbReference type="ARBA" id="ARBA00022603"/>
    </source>
</evidence>
<comment type="caution">
    <text evidence="5">Lacks conserved residue(s) required for the propagation of feature annotation.</text>
</comment>
<feature type="binding site" evidence="5">
    <location>
        <position position="188"/>
    </location>
    <ligand>
        <name>S-adenosyl-L-methionine</name>
        <dbReference type="ChEBI" id="CHEBI:59789"/>
    </ligand>
</feature>
<evidence type="ECO:0000256" key="2">
    <source>
        <dbReference type="ARBA" id="ARBA00022679"/>
    </source>
</evidence>
<keyword evidence="1 5" id="KW-0489">Methyltransferase</keyword>
<comment type="function">
    <text evidence="5">Methylates the class 1 translation termination release factors RF1/PrfA and RF2/PrfB on the glutamine residue of the universally conserved GGQ motif.</text>
</comment>
<accession>A0A6G8AV87</accession>
<dbReference type="RefSeq" id="WP_166035103.1">
    <property type="nucleotide sequence ID" value="NZ_CP049887.1"/>
</dbReference>
<dbReference type="GO" id="GO:0003677">
    <property type="term" value="F:DNA binding"/>
    <property type="evidence" value="ECO:0007669"/>
    <property type="project" value="InterPro"/>
</dbReference>
<feature type="domain" description="Methyltransferase small" evidence="6">
    <location>
        <begin position="114"/>
        <end position="193"/>
    </location>
</feature>
<dbReference type="Gene3D" id="1.10.8.10">
    <property type="entry name" value="DNA helicase RuvA subunit, C-terminal domain"/>
    <property type="match status" value="1"/>
</dbReference>
<dbReference type="NCBIfam" id="TIGR03534">
    <property type="entry name" value="RF_mod_PrmC"/>
    <property type="match status" value="1"/>
</dbReference>